<evidence type="ECO:0000259" key="6">
    <source>
        <dbReference type="Pfam" id="PF06429"/>
    </source>
</evidence>
<evidence type="ECO:0000256" key="2">
    <source>
        <dbReference type="ARBA" id="ARBA00009677"/>
    </source>
</evidence>
<dbReference type="PROSITE" id="PS00588">
    <property type="entry name" value="FLAGELLA_BB_ROD"/>
    <property type="match status" value="1"/>
</dbReference>
<evidence type="ECO:0000313" key="8">
    <source>
        <dbReference type="Proteomes" id="UP000050326"/>
    </source>
</evidence>
<dbReference type="GO" id="GO:0005829">
    <property type="term" value="C:cytosol"/>
    <property type="evidence" value="ECO:0007669"/>
    <property type="project" value="TreeGrafter"/>
</dbReference>
<dbReference type="RefSeq" id="WP_054874833.1">
    <property type="nucleotide sequence ID" value="NZ_LKET01000029.1"/>
</dbReference>
<keyword evidence="7" id="KW-0969">Cilium</keyword>
<dbReference type="EMBL" id="LKET01000029">
    <property type="protein sequence ID" value="KPU44695.1"/>
    <property type="molecule type" value="Genomic_DNA"/>
</dbReference>
<evidence type="ECO:0000259" key="5">
    <source>
        <dbReference type="Pfam" id="PF00460"/>
    </source>
</evidence>
<reference evidence="7 8" key="1">
    <citation type="submission" date="2015-09" db="EMBL/GenBank/DDBJ databases">
        <title>Genome sequence of Oxobacter pfennigii DSM 3222.</title>
        <authorList>
            <person name="Poehlein A."/>
            <person name="Bengelsdorf F.R."/>
            <person name="Schiel-Bengelsdorf B."/>
            <person name="Duerre P."/>
            <person name="Daniel R."/>
        </authorList>
    </citation>
    <scope>NUCLEOTIDE SEQUENCE [LARGE SCALE GENOMIC DNA]</scope>
    <source>
        <strain evidence="7 8">DSM 3222</strain>
    </source>
</reference>
<accession>A0A0P9AGX7</accession>
<dbReference type="NCBIfam" id="TIGR03506">
    <property type="entry name" value="FlgEFG_subfam"/>
    <property type="match status" value="2"/>
</dbReference>
<proteinExistence type="inferred from homology"/>
<dbReference type="SUPFAM" id="SSF117143">
    <property type="entry name" value="Flagellar hook protein flgE"/>
    <property type="match status" value="1"/>
</dbReference>
<dbReference type="PANTHER" id="PTHR30435">
    <property type="entry name" value="FLAGELLAR PROTEIN"/>
    <property type="match status" value="1"/>
</dbReference>
<gene>
    <name evidence="7" type="primary">flgG_1</name>
    <name evidence="7" type="ORF">OXPF_17810</name>
</gene>
<dbReference type="Pfam" id="PF06429">
    <property type="entry name" value="Flg_bbr_C"/>
    <property type="match status" value="1"/>
</dbReference>
<feature type="domain" description="Flagellar basal body rod protein N-terminal" evidence="5">
    <location>
        <begin position="8"/>
        <end position="35"/>
    </location>
</feature>
<keyword evidence="7" id="KW-0282">Flagellum</keyword>
<sequence>MLRSFFSGISGMKNNQVKMDVISNNISNVNTTAFKTGMVRFQDVFSQTLNDATAPSAGRGGINPRQVGLGMQLGGIYTLMTQGAPQATGRPLDFAIDGEGFFVLSKNGTIDDGTGVYTSTSDVYSRDGAFNFDAGREVGADGQVYYDIVSADGYRVMGYINAGHQTTDLAEPDEEDYASATLESIYIPELNPRDTTDPGKLISYSIEANGTVKAIYEGDNYPVIIGKIAIAKFSNPAGLAKLGGNNYLNTSNSGAPSVGMASEDGRGDVLQSYLEMSNVDLASEFTDMIITSRAYQANSRSITTSDEMLQELLNLKR</sequence>
<dbReference type="Pfam" id="PF00460">
    <property type="entry name" value="Flg_bb_rod"/>
    <property type="match status" value="1"/>
</dbReference>
<dbReference type="STRING" id="36849.OXPF_17810"/>
<dbReference type="GO" id="GO:0009424">
    <property type="term" value="C:bacterial-type flagellum hook"/>
    <property type="evidence" value="ECO:0007669"/>
    <property type="project" value="TreeGrafter"/>
</dbReference>
<dbReference type="InterPro" id="IPR010930">
    <property type="entry name" value="Flg_bb/hook_C_dom"/>
</dbReference>
<comment type="caution">
    <text evidence="7">The sequence shown here is derived from an EMBL/GenBank/DDBJ whole genome shotgun (WGS) entry which is preliminary data.</text>
</comment>
<dbReference type="GO" id="GO:0071978">
    <property type="term" value="P:bacterial-type flagellum-dependent swarming motility"/>
    <property type="evidence" value="ECO:0007669"/>
    <property type="project" value="TreeGrafter"/>
</dbReference>
<dbReference type="InterPro" id="IPR019776">
    <property type="entry name" value="Flagellar_basal_body_rod_CS"/>
</dbReference>
<dbReference type="Proteomes" id="UP000050326">
    <property type="component" value="Unassembled WGS sequence"/>
</dbReference>
<dbReference type="AlphaFoldDB" id="A0A0P9AGX7"/>
<name>A0A0P9AGX7_9CLOT</name>
<dbReference type="GO" id="GO:0009425">
    <property type="term" value="C:bacterial-type flagellum basal body"/>
    <property type="evidence" value="ECO:0007669"/>
    <property type="project" value="UniProtKB-SubCell"/>
</dbReference>
<feature type="domain" description="Flagellar basal-body/hook protein C-terminal" evidence="6">
    <location>
        <begin position="271"/>
        <end position="315"/>
    </location>
</feature>
<comment type="subcellular location">
    <subcellularLocation>
        <location evidence="1 4">Bacterial flagellum basal body</location>
    </subcellularLocation>
</comment>
<dbReference type="PANTHER" id="PTHR30435:SF1">
    <property type="entry name" value="FLAGELLAR HOOK PROTEIN FLGE"/>
    <property type="match status" value="1"/>
</dbReference>
<dbReference type="OrthoDB" id="9804559at2"/>
<evidence type="ECO:0000313" key="7">
    <source>
        <dbReference type="EMBL" id="KPU44695.1"/>
    </source>
</evidence>
<comment type="function">
    <text evidence="4">A flexible structure which links the flagellar filament to the drive apparatus in the basal body.</text>
</comment>
<dbReference type="InterPro" id="IPR037925">
    <property type="entry name" value="FlgE/F/G-like"/>
</dbReference>
<keyword evidence="8" id="KW-1185">Reference proteome</keyword>
<organism evidence="7 8">
    <name type="scientific">Oxobacter pfennigii</name>
    <dbReference type="NCBI Taxonomy" id="36849"/>
    <lineage>
        <taxon>Bacteria</taxon>
        <taxon>Bacillati</taxon>
        <taxon>Bacillota</taxon>
        <taxon>Clostridia</taxon>
        <taxon>Eubacteriales</taxon>
        <taxon>Clostridiaceae</taxon>
        <taxon>Oxobacter</taxon>
    </lineage>
</organism>
<evidence type="ECO:0000256" key="3">
    <source>
        <dbReference type="ARBA" id="ARBA00023143"/>
    </source>
</evidence>
<keyword evidence="7" id="KW-0966">Cell projection</keyword>
<protein>
    <recommendedName>
        <fullName evidence="4">Flagellar hook protein FlgE</fullName>
    </recommendedName>
</protein>
<dbReference type="PATRIC" id="fig|36849.3.peg.1875"/>
<dbReference type="InterPro" id="IPR001444">
    <property type="entry name" value="Flag_bb_rod_N"/>
</dbReference>
<keyword evidence="3 4" id="KW-0975">Bacterial flagellum</keyword>
<evidence type="ECO:0000256" key="4">
    <source>
        <dbReference type="RuleBase" id="RU362116"/>
    </source>
</evidence>
<evidence type="ECO:0000256" key="1">
    <source>
        <dbReference type="ARBA" id="ARBA00004117"/>
    </source>
</evidence>
<comment type="similarity">
    <text evidence="2 4">Belongs to the flagella basal body rod proteins family.</text>
</comment>
<dbReference type="InterPro" id="IPR020013">
    <property type="entry name" value="Flagellar_FlgE/F/G"/>
</dbReference>